<comment type="similarity">
    <text evidence="1">Belongs to the LysR transcriptional regulatory family.</text>
</comment>
<dbReference type="GO" id="GO:0043565">
    <property type="term" value="F:sequence-specific DNA binding"/>
    <property type="evidence" value="ECO:0007669"/>
    <property type="project" value="TreeGrafter"/>
</dbReference>
<dbReference type="SUPFAM" id="SSF46785">
    <property type="entry name" value="Winged helix' DNA-binding domain"/>
    <property type="match status" value="1"/>
</dbReference>
<gene>
    <name evidence="6" type="ORF">J5837_03570</name>
</gene>
<dbReference type="FunFam" id="1.10.10.10:FF:000001">
    <property type="entry name" value="LysR family transcriptional regulator"/>
    <property type="match status" value="1"/>
</dbReference>
<dbReference type="CDD" id="cd08422">
    <property type="entry name" value="PBP2_CrgA_like"/>
    <property type="match status" value="1"/>
</dbReference>
<evidence type="ECO:0000256" key="2">
    <source>
        <dbReference type="ARBA" id="ARBA00023015"/>
    </source>
</evidence>
<evidence type="ECO:0000256" key="3">
    <source>
        <dbReference type="ARBA" id="ARBA00023125"/>
    </source>
</evidence>
<keyword evidence="4" id="KW-0804">Transcription</keyword>
<dbReference type="SUPFAM" id="SSF53850">
    <property type="entry name" value="Periplasmic binding protein-like II"/>
    <property type="match status" value="1"/>
</dbReference>
<evidence type="ECO:0000256" key="1">
    <source>
        <dbReference type="ARBA" id="ARBA00009437"/>
    </source>
</evidence>
<protein>
    <submittedName>
        <fullName evidence="6">LysR family transcriptional regulator</fullName>
    </submittedName>
</protein>
<dbReference type="PROSITE" id="PS50931">
    <property type="entry name" value="HTH_LYSR"/>
    <property type="match status" value="1"/>
</dbReference>
<comment type="caution">
    <text evidence="6">The sequence shown here is derived from an EMBL/GenBank/DDBJ whole genome shotgun (WGS) entry which is preliminary data.</text>
</comment>
<dbReference type="InterPro" id="IPR036390">
    <property type="entry name" value="WH_DNA-bd_sf"/>
</dbReference>
<dbReference type="PANTHER" id="PTHR30537">
    <property type="entry name" value="HTH-TYPE TRANSCRIPTIONAL REGULATOR"/>
    <property type="match status" value="1"/>
</dbReference>
<dbReference type="GO" id="GO:0006351">
    <property type="term" value="P:DNA-templated transcription"/>
    <property type="evidence" value="ECO:0007669"/>
    <property type="project" value="TreeGrafter"/>
</dbReference>
<dbReference type="RefSeq" id="WP_210535338.1">
    <property type="nucleotide sequence ID" value="NZ_JAGKTC010000001.1"/>
</dbReference>
<keyword evidence="2" id="KW-0805">Transcription regulation</keyword>
<dbReference type="Pfam" id="PF00126">
    <property type="entry name" value="HTH_1"/>
    <property type="match status" value="1"/>
</dbReference>
<feature type="domain" description="HTH lysR-type" evidence="5">
    <location>
        <begin position="2"/>
        <end position="59"/>
    </location>
</feature>
<dbReference type="Proteomes" id="UP000673447">
    <property type="component" value="Unassembled WGS sequence"/>
</dbReference>
<dbReference type="PANTHER" id="PTHR30537:SF21">
    <property type="entry name" value="HTH-TYPE TRANSCRIPTIONAL REGULATOR SINR-RELATED"/>
    <property type="match status" value="1"/>
</dbReference>
<reference evidence="6" key="2">
    <citation type="submission" date="2021-03" db="EMBL/GenBank/DDBJ databases">
        <authorList>
            <person name="Cao W."/>
        </authorList>
    </citation>
    <scope>NUCLEOTIDE SEQUENCE</scope>
    <source>
        <strain evidence="6">110414</strain>
    </source>
</reference>
<dbReference type="InterPro" id="IPR036388">
    <property type="entry name" value="WH-like_DNA-bd_sf"/>
</dbReference>
<dbReference type="InterPro" id="IPR058163">
    <property type="entry name" value="LysR-type_TF_proteobact-type"/>
</dbReference>
<dbReference type="InterPro" id="IPR005119">
    <property type="entry name" value="LysR_subst-bd"/>
</dbReference>
<evidence type="ECO:0000256" key="4">
    <source>
        <dbReference type="ARBA" id="ARBA00023163"/>
    </source>
</evidence>
<dbReference type="EMBL" id="JAGKTC010000001">
    <property type="protein sequence ID" value="MBP3983494.1"/>
    <property type="molecule type" value="Genomic_DNA"/>
</dbReference>
<dbReference type="Gene3D" id="3.40.190.290">
    <property type="match status" value="1"/>
</dbReference>
<reference evidence="6" key="1">
    <citation type="journal article" date="2016" name="Int. J. Syst. Evol. Microbiol.">
        <title>Pseudoxanthomonas helianthi sp. nov., isolated from roots of Jerusalem artichoke (Helianthus tuberosus).</title>
        <authorList>
            <person name="Kittiwongwattana C."/>
            <person name="Thawai C."/>
        </authorList>
    </citation>
    <scope>NUCLEOTIDE SEQUENCE</scope>
    <source>
        <strain evidence="6">110414</strain>
    </source>
</reference>
<evidence type="ECO:0000313" key="7">
    <source>
        <dbReference type="Proteomes" id="UP000673447"/>
    </source>
</evidence>
<accession>A0A940X2D8</accession>
<sequence length="301" mass="33110">MVRLDDLQIFVRAAETGSFSAAARELDIAPAQASAALQRLERALGVRLFVRSTRRMRLSEDGERYLPHARAALSALASGEQVLSEGREEIAGVLKISAPSDLGRNVLLPWLDAFQARHPRLTLQLRISDRMADLFRQPVDVAIRYGVLEDSSLVSLALAPDNRRVVCAAPAYLARMGAPGVPADLGKHNCLCYVMDDHVHDRWSFELPSGACSVRVGGDRISDDADVVRRWALAGAGLIYKSRVDVIRDLNAGRLVEVFPSTWGQRAPLQMVFAHRASLTTSVQHLRDFLAAQLRELIAIS</sequence>
<dbReference type="InterPro" id="IPR000847">
    <property type="entry name" value="LysR_HTH_N"/>
</dbReference>
<keyword evidence="7" id="KW-1185">Reference proteome</keyword>
<dbReference type="AlphaFoldDB" id="A0A940X2D8"/>
<dbReference type="FunFam" id="3.40.190.290:FF:000001">
    <property type="entry name" value="Transcriptional regulator, LysR family"/>
    <property type="match status" value="1"/>
</dbReference>
<organism evidence="6 7">
    <name type="scientific">Pseudoxanthomonas helianthi</name>
    <dbReference type="NCBI Taxonomy" id="1453541"/>
    <lineage>
        <taxon>Bacteria</taxon>
        <taxon>Pseudomonadati</taxon>
        <taxon>Pseudomonadota</taxon>
        <taxon>Gammaproteobacteria</taxon>
        <taxon>Lysobacterales</taxon>
        <taxon>Lysobacteraceae</taxon>
        <taxon>Pseudoxanthomonas</taxon>
    </lineage>
</organism>
<dbReference type="GO" id="GO:0003700">
    <property type="term" value="F:DNA-binding transcription factor activity"/>
    <property type="evidence" value="ECO:0007669"/>
    <property type="project" value="InterPro"/>
</dbReference>
<keyword evidence="3" id="KW-0238">DNA-binding</keyword>
<name>A0A940X2D8_9GAMM</name>
<dbReference type="Gene3D" id="1.10.10.10">
    <property type="entry name" value="Winged helix-like DNA-binding domain superfamily/Winged helix DNA-binding domain"/>
    <property type="match status" value="1"/>
</dbReference>
<evidence type="ECO:0000313" key="6">
    <source>
        <dbReference type="EMBL" id="MBP3983494.1"/>
    </source>
</evidence>
<proteinExistence type="inferred from homology"/>
<dbReference type="Pfam" id="PF03466">
    <property type="entry name" value="LysR_substrate"/>
    <property type="match status" value="1"/>
</dbReference>
<evidence type="ECO:0000259" key="5">
    <source>
        <dbReference type="PROSITE" id="PS50931"/>
    </source>
</evidence>